<dbReference type="InterPro" id="IPR004711">
    <property type="entry name" value="Benzoate_Transporter"/>
</dbReference>
<feature type="transmembrane region" description="Helical" evidence="1">
    <location>
        <begin position="364"/>
        <end position="393"/>
    </location>
</feature>
<organism evidence="2 3">
    <name type="scientific">Tsukamurella pseudospumae</name>
    <dbReference type="NCBI Taxonomy" id="239498"/>
    <lineage>
        <taxon>Bacteria</taxon>
        <taxon>Bacillati</taxon>
        <taxon>Actinomycetota</taxon>
        <taxon>Actinomycetes</taxon>
        <taxon>Mycobacteriales</taxon>
        <taxon>Tsukamurellaceae</taxon>
        <taxon>Tsukamurella</taxon>
    </lineage>
</organism>
<dbReference type="EMBL" id="LSRF01000023">
    <property type="protein sequence ID" value="KXP10766.1"/>
    <property type="molecule type" value="Genomic_DNA"/>
</dbReference>
<dbReference type="Proteomes" id="UP000070258">
    <property type="component" value="Unassembled WGS sequence"/>
</dbReference>
<feature type="transmembrane region" description="Helical" evidence="1">
    <location>
        <begin position="103"/>
        <end position="123"/>
    </location>
</feature>
<feature type="transmembrane region" description="Helical" evidence="1">
    <location>
        <begin position="79"/>
        <end position="97"/>
    </location>
</feature>
<keyword evidence="1" id="KW-0472">Membrane</keyword>
<protein>
    <submittedName>
        <fullName evidence="2">Benzoate transporter</fullName>
    </submittedName>
</protein>
<evidence type="ECO:0000256" key="1">
    <source>
        <dbReference type="SAM" id="Phobius"/>
    </source>
</evidence>
<dbReference type="PANTHER" id="PTHR30199">
    <property type="entry name" value="MFS FAMILY TRANSPORTER, PREDICTED SUBSTRATE BENZOATE"/>
    <property type="match status" value="1"/>
</dbReference>
<feature type="transmembrane region" description="Helical" evidence="1">
    <location>
        <begin position="154"/>
        <end position="171"/>
    </location>
</feature>
<keyword evidence="1" id="KW-1133">Transmembrane helix</keyword>
<feature type="transmembrane region" description="Helical" evidence="1">
    <location>
        <begin position="178"/>
        <end position="197"/>
    </location>
</feature>
<feature type="transmembrane region" description="Helical" evidence="1">
    <location>
        <begin position="20"/>
        <end position="40"/>
    </location>
</feature>
<proteinExistence type="predicted"/>
<feature type="transmembrane region" description="Helical" evidence="1">
    <location>
        <begin position="130"/>
        <end position="148"/>
    </location>
</feature>
<accession>A0A138AJT3</accession>
<gene>
    <name evidence="2" type="ORF">AXK60_05615</name>
</gene>
<name>A0A138AJT3_9ACTN</name>
<feature type="transmembrane region" description="Helical" evidence="1">
    <location>
        <begin position="333"/>
        <end position="352"/>
    </location>
</feature>
<feature type="transmembrane region" description="Helical" evidence="1">
    <location>
        <begin position="52"/>
        <end position="72"/>
    </location>
</feature>
<comment type="caution">
    <text evidence="2">The sequence shown here is derived from an EMBL/GenBank/DDBJ whole genome shotgun (WGS) entry which is preliminary data.</text>
</comment>
<evidence type="ECO:0000313" key="2">
    <source>
        <dbReference type="EMBL" id="KXP10766.1"/>
    </source>
</evidence>
<dbReference type="Pfam" id="PF03594">
    <property type="entry name" value="BenE"/>
    <property type="match status" value="1"/>
</dbReference>
<evidence type="ECO:0000313" key="3">
    <source>
        <dbReference type="Proteomes" id="UP000070258"/>
    </source>
</evidence>
<dbReference type="PANTHER" id="PTHR30199:SF0">
    <property type="entry name" value="INNER MEMBRANE PROTEIN YDCO"/>
    <property type="match status" value="1"/>
</dbReference>
<keyword evidence="1" id="KW-0812">Transmembrane</keyword>
<dbReference type="NCBIfam" id="TIGR00843">
    <property type="entry name" value="benE"/>
    <property type="match status" value="1"/>
</dbReference>
<dbReference type="GO" id="GO:0042925">
    <property type="term" value="F:benzoate transmembrane transporter activity"/>
    <property type="evidence" value="ECO:0007669"/>
    <property type="project" value="InterPro"/>
</dbReference>
<dbReference type="AlphaFoldDB" id="A0A138AJT3"/>
<feature type="transmembrane region" description="Helical" evidence="1">
    <location>
        <begin position="258"/>
        <end position="287"/>
    </location>
</feature>
<reference evidence="3" key="1">
    <citation type="submission" date="2016-02" db="EMBL/GenBank/DDBJ databases">
        <authorList>
            <person name="Wen L."/>
            <person name="He K."/>
            <person name="Yang H."/>
        </authorList>
    </citation>
    <scope>NUCLEOTIDE SEQUENCE [LARGE SCALE GENOMIC DNA]</scope>
    <source>
        <strain evidence="3">JCM 15929</strain>
    </source>
</reference>
<feature type="transmembrane region" description="Helical" evidence="1">
    <location>
        <begin position="299"/>
        <end position="326"/>
    </location>
</feature>
<dbReference type="STRING" id="239498.AXK60_05615"/>
<sequence length="401" mass="40088">MTPCYVLFMERSENGTMVPVGAGIVTALVGYTSAFAVVLAGLRGVGASPGQAASGLLAVTVTMGAASALLSWRYRMPIISAWSTPGAALLATTGAVAGGWPAAVGAFVVCGVLFVVTGLWPALARWVQRIPAPIAQAMLAGVLLPLCIAPVKALAAHPAAVAPVLLVWLVLLKVRPRWAVPLAFVVALVVIAIALVRDDAVPAVSALVPHVEWTTPAWTLQAMTGVLLPLYIVTMASQNIPGAAVLATYGYSVPWRPALTVTGVLSAVGAPFGGHAINLAAISAALAAGPDAGPASRRWIAGVSSGAANLVLGVVSTGLTAVVLAAPEGVIQAVAGVALVGAFAAACAGAMAEEAARVPAAVTFVVAASGTTVAGIGSAFWALVVGIVVYVLLGVRRSLEE</sequence>
<dbReference type="GO" id="GO:0005886">
    <property type="term" value="C:plasma membrane"/>
    <property type="evidence" value="ECO:0007669"/>
    <property type="project" value="TreeGrafter"/>
</dbReference>